<organism evidence="1 2">
    <name type="scientific">Psophocarpus tetragonolobus</name>
    <name type="common">Winged bean</name>
    <name type="synonym">Dolichos tetragonolobus</name>
    <dbReference type="NCBI Taxonomy" id="3891"/>
    <lineage>
        <taxon>Eukaryota</taxon>
        <taxon>Viridiplantae</taxon>
        <taxon>Streptophyta</taxon>
        <taxon>Embryophyta</taxon>
        <taxon>Tracheophyta</taxon>
        <taxon>Spermatophyta</taxon>
        <taxon>Magnoliopsida</taxon>
        <taxon>eudicotyledons</taxon>
        <taxon>Gunneridae</taxon>
        <taxon>Pentapetalae</taxon>
        <taxon>rosids</taxon>
        <taxon>fabids</taxon>
        <taxon>Fabales</taxon>
        <taxon>Fabaceae</taxon>
        <taxon>Papilionoideae</taxon>
        <taxon>50 kb inversion clade</taxon>
        <taxon>NPAAA clade</taxon>
        <taxon>indigoferoid/millettioid clade</taxon>
        <taxon>Phaseoleae</taxon>
        <taxon>Psophocarpus</taxon>
    </lineage>
</organism>
<reference evidence="1 2" key="1">
    <citation type="submission" date="2024-01" db="EMBL/GenBank/DDBJ databases">
        <title>The genomes of 5 underutilized Papilionoideae crops provide insights into root nodulation and disease resistanc.</title>
        <authorList>
            <person name="Jiang F."/>
        </authorList>
    </citation>
    <scope>NUCLEOTIDE SEQUENCE [LARGE SCALE GENOMIC DNA]</scope>
    <source>
        <strain evidence="1">DUOXIRENSHENG_FW03</strain>
        <tissue evidence="1">Leaves</tissue>
    </source>
</reference>
<sequence>MNRRGFTAWRAVVFCTQIHTFFLHFYSTKSLSPFQTLILFLNLGSNCLSAQGIYDQLMMDGDGVFT</sequence>
<dbReference type="AlphaFoldDB" id="A0AAN9SP10"/>
<name>A0AAN9SP10_PSOTE</name>
<dbReference type="EMBL" id="JAYMYS010000004">
    <property type="protein sequence ID" value="KAK7397028.1"/>
    <property type="molecule type" value="Genomic_DNA"/>
</dbReference>
<protein>
    <submittedName>
        <fullName evidence="1">Uncharacterized protein</fullName>
    </submittedName>
</protein>
<evidence type="ECO:0000313" key="2">
    <source>
        <dbReference type="Proteomes" id="UP001386955"/>
    </source>
</evidence>
<evidence type="ECO:0000313" key="1">
    <source>
        <dbReference type="EMBL" id="KAK7397028.1"/>
    </source>
</evidence>
<gene>
    <name evidence="1" type="ORF">VNO78_18193</name>
</gene>
<proteinExistence type="predicted"/>
<dbReference type="Proteomes" id="UP001386955">
    <property type="component" value="Unassembled WGS sequence"/>
</dbReference>
<accession>A0AAN9SP10</accession>
<comment type="caution">
    <text evidence="1">The sequence shown here is derived from an EMBL/GenBank/DDBJ whole genome shotgun (WGS) entry which is preliminary data.</text>
</comment>
<keyword evidence="2" id="KW-1185">Reference proteome</keyword>